<proteinExistence type="predicted"/>
<keyword evidence="2" id="KW-1185">Reference proteome</keyword>
<dbReference type="Proteomes" id="UP000737018">
    <property type="component" value="Unassembled WGS sequence"/>
</dbReference>
<reference evidence="1" key="1">
    <citation type="submission" date="2020-03" db="EMBL/GenBank/DDBJ databases">
        <title>Castanea mollissima Vanexum genome sequencing.</title>
        <authorList>
            <person name="Staton M."/>
        </authorList>
    </citation>
    <scope>NUCLEOTIDE SEQUENCE</scope>
    <source>
        <tissue evidence="1">Leaf</tissue>
    </source>
</reference>
<sequence>MFINHDDKDEEMKMKMKTGSIDVRVIEIVFECVVEIGIGELAVHGDDALTEDLEWINVVDVHGHSGRLVVHVCEEVHRHCSHLPLGLCQFGFLIKYLSLLWQVLKELLLSFI</sequence>
<evidence type="ECO:0000313" key="1">
    <source>
        <dbReference type="EMBL" id="KAF3975680.1"/>
    </source>
</evidence>
<name>A0A8J4S0D7_9ROSI</name>
<gene>
    <name evidence="1" type="ORF">CMV_001075</name>
</gene>
<organism evidence="1 2">
    <name type="scientific">Castanea mollissima</name>
    <name type="common">Chinese chestnut</name>
    <dbReference type="NCBI Taxonomy" id="60419"/>
    <lineage>
        <taxon>Eukaryota</taxon>
        <taxon>Viridiplantae</taxon>
        <taxon>Streptophyta</taxon>
        <taxon>Embryophyta</taxon>
        <taxon>Tracheophyta</taxon>
        <taxon>Spermatophyta</taxon>
        <taxon>Magnoliopsida</taxon>
        <taxon>eudicotyledons</taxon>
        <taxon>Gunneridae</taxon>
        <taxon>Pentapetalae</taxon>
        <taxon>rosids</taxon>
        <taxon>fabids</taxon>
        <taxon>Fagales</taxon>
        <taxon>Fagaceae</taxon>
        <taxon>Castanea</taxon>
    </lineage>
</organism>
<evidence type="ECO:0000313" key="2">
    <source>
        <dbReference type="Proteomes" id="UP000737018"/>
    </source>
</evidence>
<dbReference type="EMBL" id="JRKL02000062">
    <property type="protein sequence ID" value="KAF3975680.1"/>
    <property type="molecule type" value="Genomic_DNA"/>
</dbReference>
<protein>
    <submittedName>
        <fullName evidence="1">Uncharacterized protein</fullName>
    </submittedName>
</protein>
<comment type="caution">
    <text evidence="1">The sequence shown here is derived from an EMBL/GenBank/DDBJ whole genome shotgun (WGS) entry which is preliminary data.</text>
</comment>
<dbReference type="AlphaFoldDB" id="A0A8J4S0D7"/>
<accession>A0A8J4S0D7</accession>